<evidence type="ECO:0000259" key="1">
    <source>
        <dbReference type="Pfam" id="PF13304"/>
    </source>
</evidence>
<dbReference type="AlphaFoldDB" id="G2T431"/>
<reference evidence="2 3" key="1">
    <citation type="journal article" date="2015" name="Genome Announc.">
        <title>Complete genome sequence of the human gut symbiont Roseburia hominis.</title>
        <authorList>
            <person name="Travis A.J."/>
            <person name="Kelly D."/>
            <person name="Flint H.J."/>
            <person name="Aminov R.I."/>
        </authorList>
    </citation>
    <scope>NUCLEOTIDE SEQUENCE [LARGE SCALE GENOMIC DNA]</scope>
    <source>
        <strain evidence="3">DSM 16839 / JCM 17582 / NCIMB 14029 / A2-183</strain>
    </source>
</reference>
<dbReference type="GO" id="GO:0005524">
    <property type="term" value="F:ATP binding"/>
    <property type="evidence" value="ECO:0007669"/>
    <property type="project" value="InterPro"/>
</dbReference>
<dbReference type="OrthoDB" id="9809324at2"/>
<dbReference type="GeneID" id="93724116"/>
<feature type="domain" description="ATPase AAA-type core" evidence="1">
    <location>
        <begin position="47"/>
        <end position="163"/>
    </location>
</feature>
<dbReference type="GO" id="GO:0016887">
    <property type="term" value="F:ATP hydrolysis activity"/>
    <property type="evidence" value="ECO:0007669"/>
    <property type="project" value="InterPro"/>
</dbReference>
<feature type="domain" description="ATPase AAA-type core" evidence="1">
    <location>
        <begin position="263"/>
        <end position="347"/>
    </location>
</feature>
<sequence length="415" mass="48107">MICQFTFENYKAFSKEAMLDFTAERINEHESSLLIDESAGERLVPVIAIYGPNGGGKSTVLEALNFLRDTILRVIVLTKLHDEEEKYENVIRRLSSTGSKEIYYKLSPEYKDLPTKFDIMFLAKGSKWHYQLAIIKNRIISENLYAQKAGTNDVRLIFERSDEECILGEEIEDIAVEKVNDTMPLLSHIAINYDIESIDTVVNWFFDIKVLNYDNPRNEKKILLPKTKEKRKWLFKMLEEMDIAIKDIRIVKDIDGNIEDVYTKHVMENGKMCEISLDEESSGTRKLLSCLGTINRCLEEGNLMIADELDAKLHPKLLRYIIELFTNPESNKNGAQLLLTSHDITTMNHDVFRRDEIWFCAKNPYGASKLYSLVAFRKTDGSMIRNDEAYGKRYLEGRYGADPYIRKIINWEDCE</sequence>
<dbReference type="Gene3D" id="3.40.50.300">
    <property type="entry name" value="P-loop containing nucleotide triphosphate hydrolases"/>
    <property type="match status" value="1"/>
</dbReference>
<dbReference type="PANTHER" id="PTHR40396">
    <property type="entry name" value="ATPASE-LIKE PROTEIN"/>
    <property type="match status" value="1"/>
</dbReference>
<dbReference type="InterPro" id="IPR027417">
    <property type="entry name" value="P-loop_NTPase"/>
</dbReference>
<dbReference type="RefSeq" id="WP_014080487.1">
    <property type="nucleotide sequence ID" value="NC_015977.1"/>
</dbReference>
<organism evidence="2 3">
    <name type="scientific">Roseburia hominis (strain DSM 16839 / JCM 17582 / NCIMB 14029 / A2-183)</name>
    <dbReference type="NCBI Taxonomy" id="585394"/>
    <lineage>
        <taxon>Bacteria</taxon>
        <taxon>Bacillati</taxon>
        <taxon>Bacillota</taxon>
        <taxon>Clostridia</taxon>
        <taxon>Lachnospirales</taxon>
        <taxon>Lachnospiraceae</taxon>
        <taxon>Roseburia</taxon>
    </lineage>
</organism>
<name>G2T431_ROSHA</name>
<proteinExistence type="predicted"/>
<dbReference type="STRING" id="585394.RHOM_11840"/>
<dbReference type="PANTHER" id="PTHR40396:SF1">
    <property type="entry name" value="ATPASE AAA-TYPE CORE DOMAIN-CONTAINING PROTEIN"/>
    <property type="match status" value="1"/>
</dbReference>
<evidence type="ECO:0000313" key="2">
    <source>
        <dbReference type="EMBL" id="AEN97476.1"/>
    </source>
</evidence>
<dbReference type="eggNOG" id="COG1106">
    <property type="taxonomic scope" value="Bacteria"/>
</dbReference>
<dbReference type="SUPFAM" id="SSF52540">
    <property type="entry name" value="P-loop containing nucleoside triphosphate hydrolases"/>
    <property type="match status" value="1"/>
</dbReference>
<keyword evidence="3" id="KW-1185">Reference proteome</keyword>
<dbReference type="BioCyc" id="RHOM585394:G1H02-2364-MONOMER"/>
<dbReference type="InterPro" id="IPR003959">
    <property type="entry name" value="ATPase_AAA_core"/>
</dbReference>
<dbReference type="EMBL" id="CP003040">
    <property type="protein sequence ID" value="AEN97476.1"/>
    <property type="molecule type" value="Genomic_DNA"/>
</dbReference>
<evidence type="ECO:0000313" key="3">
    <source>
        <dbReference type="Proteomes" id="UP000008178"/>
    </source>
</evidence>
<accession>G2T431</accession>
<dbReference type="KEGG" id="rho:RHOM_11840"/>
<gene>
    <name evidence="2" type="ordered locus">RHOM_11840</name>
</gene>
<dbReference type="Pfam" id="PF13304">
    <property type="entry name" value="AAA_21"/>
    <property type="match status" value="2"/>
</dbReference>
<dbReference type="Proteomes" id="UP000008178">
    <property type="component" value="Chromosome"/>
</dbReference>
<protein>
    <submittedName>
        <fullName evidence="2">Abortive infection protein, putative</fullName>
    </submittedName>
</protein>
<dbReference type="HOGENOM" id="CLU_046693_2_0_9"/>